<comment type="similarity">
    <text evidence="2 8">Belongs to the PHP hydrolase family. HisK subfamily.</text>
</comment>
<dbReference type="InterPro" id="IPR004013">
    <property type="entry name" value="PHP_dom"/>
</dbReference>
<keyword evidence="11" id="KW-1185">Reference proteome</keyword>
<sequence>MICDFHMHTEFSGDSETPVRAQIDRAIALGMEEICITDHHDYDSDFCATNFYLDIPPYLNSLEQIRLEYRDKIRVNIGIELGLQPHLKQYLDALVERFGSRLDFIIGSCHFADRLDPFDKNFWAGRTEAEAFERFLNVSLENAKTMDCYDVFGHLDYVVRYAPHQNEQYSYERFRDLIDMILVELIRRGKGLECNTGGLKYGLGHPNPTEEVLVRYRELGGEILTVGSDAHKPEHLGYDFDYCRELLKRCGFKYYTVFHQRKPVFLPL</sequence>
<dbReference type="EC" id="3.1.3.15" evidence="3 8"/>
<dbReference type="Proteomes" id="UP000198508">
    <property type="component" value="Unassembled WGS sequence"/>
</dbReference>
<keyword evidence="5 8" id="KW-0378">Hydrolase</keyword>
<evidence type="ECO:0000256" key="8">
    <source>
        <dbReference type="RuleBase" id="RU366003"/>
    </source>
</evidence>
<organism evidence="10 11">
    <name type="scientific">Enterocloster lavalensis</name>
    <dbReference type="NCBI Taxonomy" id="460384"/>
    <lineage>
        <taxon>Bacteria</taxon>
        <taxon>Bacillati</taxon>
        <taxon>Bacillota</taxon>
        <taxon>Clostridia</taxon>
        <taxon>Lachnospirales</taxon>
        <taxon>Lachnospiraceae</taxon>
        <taxon>Enterocloster</taxon>
    </lineage>
</organism>
<evidence type="ECO:0000313" key="10">
    <source>
        <dbReference type="EMBL" id="SET46116.1"/>
    </source>
</evidence>
<evidence type="ECO:0000256" key="5">
    <source>
        <dbReference type="ARBA" id="ARBA00022801"/>
    </source>
</evidence>
<reference evidence="11" key="1">
    <citation type="submission" date="2016-10" db="EMBL/GenBank/DDBJ databases">
        <authorList>
            <person name="Varghese N."/>
            <person name="Submissions S."/>
        </authorList>
    </citation>
    <scope>NUCLEOTIDE SEQUENCE [LARGE SCALE GENOMIC DNA]</scope>
    <source>
        <strain evidence="11">NLAE-zl-G277</strain>
    </source>
</reference>
<dbReference type="InterPro" id="IPR010140">
    <property type="entry name" value="Histidinol_P_phosphatase_HisJ"/>
</dbReference>
<dbReference type="Gene3D" id="3.20.20.140">
    <property type="entry name" value="Metal-dependent hydrolases"/>
    <property type="match status" value="1"/>
</dbReference>
<comment type="pathway">
    <text evidence="1 8">Amino-acid biosynthesis; L-histidine biosynthesis; L-histidine from 5-phospho-alpha-D-ribose 1-diphosphate: step 8/9.</text>
</comment>
<dbReference type="STRING" id="460384.SAMN05216313_106211"/>
<dbReference type="UniPathway" id="UPA00031">
    <property type="reaction ID" value="UER00013"/>
</dbReference>
<dbReference type="InterPro" id="IPR016195">
    <property type="entry name" value="Pol/histidinol_Pase-like"/>
</dbReference>
<dbReference type="EMBL" id="FOIM01000006">
    <property type="protein sequence ID" value="SET46116.1"/>
    <property type="molecule type" value="Genomic_DNA"/>
</dbReference>
<dbReference type="GO" id="GO:0000105">
    <property type="term" value="P:L-histidine biosynthetic process"/>
    <property type="evidence" value="ECO:0007669"/>
    <property type="project" value="UniProtKB-UniRule"/>
</dbReference>
<gene>
    <name evidence="10" type="ORF">SAMN05216313_106211</name>
</gene>
<evidence type="ECO:0000256" key="1">
    <source>
        <dbReference type="ARBA" id="ARBA00004970"/>
    </source>
</evidence>
<dbReference type="GeneID" id="93276588"/>
<proteinExistence type="inferred from homology"/>
<name>A0A1I0ENJ2_9FIRM</name>
<evidence type="ECO:0000256" key="4">
    <source>
        <dbReference type="ARBA" id="ARBA00022605"/>
    </source>
</evidence>
<dbReference type="PANTHER" id="PTHR21039">
    <property type="entry name" value="HISTIDINOL PHOSPHATASE-RELATED"/>
    <property type="match status" value="1"/>
</dbReference>
<dbReference type="GO" id="GO:0004401">
    <property type="term" value="F:histidinol-phosphatase activity"/>
    <property type="evidence" value="ECO:0007669"/>
    <property type="project" value="UniProtKB-UniRule"/>
</dbReference>
<evidence type="ECO:0000256" key="6">
    <source>
        <dbReference type="ARBA" id="ARBA00023102"/>
    </source>
</evidence>
<evidence type="ECO:0000256" key="2">
    <source>
        <dbReference type="ARBA" id="ARBA00009152"/>
    </source>
</evidence>
<dbReference type="GO" id="GO:0005737">
    <property type="term" value="C:cytoplasm"/>
    <property type="evidence" value="ECO:0007669"/>
    <property type="project" value="TreeGrafter"/>
</dbReference>
<evidence type="ECO:0000313" key="11">
    <source>
        <dbReference type="Proteomes" id="UP000198508"/>
    </source>
</evidence>
<dbReference type="PANTHER" id="PTHR21039:SF0">
    <property type="entry name" value="HISTIDINOL-PHOSPHATASE"/>
    <property type="match status" value="1"/>
</dbReference>
<evidence type="ECO:0000256" key="3">
    <source>
        <dbReference type="ARBA" id="ARBA00013085"/>
    </source>
</evidence>
<dbReference type="AlphaFoldDB" id="A0A1I0ENJ2"/>
<keyword evidence="4 8" id="KW-0028">Amino-acid biosynthesis</keyword>
<evidence type="ECO:0000256" key="7">
    <source>
        <dbReference type="ARBA" id="ARBA00049158"/>
    </source>
</evidence>
<keyword evidence="6 8" id="KW-0368">Histidine biosynthesis</keyword>
<feature type="domain" description="Polymerase/histidinol phosphatase N-terminal" evidence="9">
    <location>
        <begin position="3"/>
        <end position="85"/>
    </location>
</feature>
<evidence type="ECO:0000259" key="9">
    <source>
        <dbReference type="SMART" id="SM00481"/>
    </source>
</evidence>
<accession>A0A1I0ENJ2</accession>
<dbReference type="SUPFAM" id="SSF89550">
    <property type="entry name" value="PHP domain-like"/>
    <property type="match status" value="1"/>
</dbReference>
<dbReference type="NCBIfam" id="TIGR01856">
    <property type="entry name" value="hisJ_fam"/>
    <property type="match status" value="1"/>
</dbReference>
<dbReference type="RefSeq" id="WP_092362334.1">
    <property type="nucleotide sequence ID" value="NZ_DAINWJ010000640.1"/>
</dbReference>
<protein>
    <recommendedName>
        <fullName evidence="3 8">Histidinol-phosphatase</fullName>
        <shortName evidence="8">HolPase</shortName>
        <ecNumber evidence="3 8">3.1.3.15</ecNumber>
    </recommendedName>
</protein>
<dbReference type="Pfam" id="PF02811">
    <property type="entry name" value="PHP"/>
    <property type="match status" value="1"/>
</dbReference>
<comment type="catalytic activity">
    <reaction evidence="7 8">
        <text>L-histidinol phosphate + H2O = L-histidinol + phosphate</text>
        <dbReference type="Rhea" id="RHEA:14465"/>
        <dbReference type="ChEBI" id="CHEBI:15377"/>
        <dbReference type="ChEBI" id="CHEBI:43474"/>
        <dbReference type="ChEBI" id="CHEBI:57699"/>
        <dbReference type="ChEBI" id="CHEBI:57980"/>
        <dbReference type="EC" id="3.1.3.15"/>
    </reaction>
</comment>
<dbReference type="InterPro" id="IPR003141">
    <property type="entry name" value="Pol/His_phosphatase_N"/>
</dbReference>
<dbReference type="SMART" id="SM00481">
    <property type="entry name" value="POLIIIAc"/>
    <property type="match status" value="1"/>
</dbReference>